<dbReference type="InterPro" id="IPR010211">
    <property type="entry name" value="Redox-sen_tscrpt-act_SoxR"/>
</dbReference>
<sequence>MPQKSDGPPQSPARHVDPAQPLGIGDVMRRTGVSASALHFYERRGLVISERTSRNQRIYARHMLRRISLILVAKRLGIPLTDVARIFAKLPTDHAPTHKDWQYVSRIWKRQLEDRRRQIEALEYELTGCIGCGCLSMKACSLLNADDNLQERGPGPVRIQEHLLPPKT</sequence>
<dbReference type="PANTHER" id="PTHR30204:SF0">
    <property type="entry name" value="REDOX-SENSITIVE TRANSCRIPTIONAL ACTIVATOR SOXR"/>
    <property type="match status" value="1"/>
</dbReference>
<evidence type="ECO:0000256" key="4">
    <source>
        <dbReference type="ARBA" id="ARBA00023125"/>
    </source>
</evidence>
<proteinExistence type="predicted"/>
<dbReference type="InterPro" id="IPR000551">
    <property type="entry name" value="MerR-type_HTH_dom"/>
</dbReference>
<evidence type="ECO:0000256" key="2">
    <source>
        <dbReference type="ARBA" id="ARBA00023004"/>
    </source>
</evidence>
<gene>
    <name evidence="7" type="primary">soxR</name>
    <name evidence="7" type="ORF">CXR27_13750</name>
</gene>
<keyword evidence="3" id="KW-0411">Iron-sulfur</keyword>
<dbReference type="GO" id="GO:0003677">
    <property type="term" value="F:DNA binding"/>
    <property type="evidence" value="ECO:0007669"/>
    <property type="project" value="UniProtKB-KW"/>
</dbReference>
<keyword evidence="2" id="KW-0408">Iron</keyword>
<keyword evidence="1" id="KW-0001">2Fe-2S</keyword>
<dbReference type="EMBL" id="CP025334">
    <property type="protein sequence ID" value="AZT97946.1"/>
    <property type="molecule type" value="Genomic_DNA"/>
</dbReference>
<organism evidence="7 8">
    <name type="scientific">Brevibacterium aurantiacum</name>
    <dbReference type="NCBI Taxonomy" id="273384"/>
    <lineage>
        <taxon>Bacteria</taxon>
        <taxon>Bacillati</taxon>
        <taxon>Actinomycetota</taxon>
        <taxon>Actinomycetes</taxon>
        <taxon>Micrococcales</taxon>
        <taxon>Brevibacteriaceae</taxon>
        <taxon>Brevibacterium</taxon>
    </lineage>
</organism>
<evidence type="ECO:0000256" key="3">
    <source>
        <dbReference type="ARBA" id="ARBA00023014"/>
    </source>
</evidence>
<dbReference type="RefSeq" id="WP_127362223.1">
    <property type="nucleotide sequence ID" value="NZ_CP025334.1"/>
</dbReference>
<dbReference type="AlphaFoldDB" id="A0A3Q9P0V6"/>
<keyword evidence="1" id="KW-0479">Metal-binding</keyword>
<dbReference type="Gene3D" id="1.10.1660.10">
    <property type="match status" value="1"/>
</dbReference>
<accession>A0A3Q9P0V6</accession>
<dbReference type="NCBIfam" id="TIGR01950">
    <property type="entry name" value="SoxR"/>
    <property type="match status" value="1"/>
</dbReference>
<dbReference type="InterPro" id="IPR009061">
    <property type="entry name" value="DNA-bd_dom_put_sf"/>
</dbReference>
<dbReference type="InterPro" id="IPR047057">
    <property type="entry name" value="MerR_fam"/>
</dbReference>
<dbReference type="PANTHER" id="PTHR30204">
    <property type="entry name" value="REDOX-CYCLING DRUG-SENSING TRANSCRIPTIONAL ACTIVATOR SOXR"/>
    <property type="match status" value="1"/>
</dbReference>
<dbReference type="PROSITE" id="PS50937">
    <property type="entry name" value="HTH_MERR_2"/>
    <property type="match status" value="1"/>
</dbReference>
<protein>
    <submittedName>
        <fullName evidence="7">Redox-sensitive transcriptional activator SoxR</fullName>
    </submittedName>
</protein>
<name>A0A3Q9P0V6_BREAU</name>
<reference evidence="7 8" key="1">
    <citation type="submission" date="2017-12" db="EMBL/GenBank/DDBJ databases">
        <authorList>
            <person name="Levesque S."/>
        </authorList>
    </citation>
    <scope>NUCLEOTIDE SEQUENCE [LARGE SCALE GENOMIC DNA]</scope>
    <source>
        <strain evidence="7 8">SMQ-1420</strain>
    </source>
</reference>
<dbReference type="SMART" id="SM00422">
    <property type="entry name" value="HTH_MERR"/>
    <property type="match status" value="1"/>
</dbReference>
<keyword evidence="4" id="KW-0238">DNA-binding</keyword>
<feature type="domain" description="HTH merR-type" evidence="6">
    <location>
        <begin position="24"/>
        <end position="89"/>
    </location>
</feature>
<dbReference type="GO" id="GO:0006979">
    <property type="term" value="P:response to oxidative stress"/>
    <property type="evidence" value="ECO:0007669"/>
    <property type="project" value="InterPro"/>
</dbReference>
<dbReference type="GO" id="GO:0003700">
    <property type="term" value="F:DNA-binding transcription factor activity"/>
    <property type="evidence" value="ECO:0007669"/>
    <property type="project" value="InterPro"/>
</dbReference>
<dbReference type="SUPFAM" id="SSF46955">
    <property type="entry name" value="Putative DNA-binding domain"/>
    <property type="match status" value="1"/>
</dbReference>
<reference evidence="7 8" key="2">
    <citation type="submission" date="2019-01" db="EMBL/GenBank/DDBJ databases">
        <title>Comparative genomic analysis of Brevibacterium aurantiacum sheds light on its evolution and its adaptation to smear-ripened cheeses.</title>
        <authorList>
            <person name="Moineau S."/>
        </authorList>
    </citation>
    <scope>NUCLEOTIDE SEQUENCE [LARGE SCALE GENOMIC DNA]</scope>
    <source>
        <strain evidence="7 8">SMQ-1420</strain>
    </source>
</reference>
<dbReference type="PROSITE" id="PS00552">
    <property type="entry name" value="HTH_MERR_1"/>
    <property type="match status" value="1"/>
</dbReference>
<dbReference type="Proteomes" id="UP000282731">
    <property type="component" value="Chromosome"/>
</dbReference>
<feature type="region of interest" description="Disordered" evidence="5">
    <location>
        <begin position="1"/>
        <end position="23"/>
    </location>
</feature>
<evidence type="ECO:0000256" key="5">
    <source>
        <dbReference type="SAM" id="MobiDB-lite"/>
    </source>
</evidence>
<dbReference type="GO" id="GO:0051537">
    <property type="term" value="F:2 iron, 2 sulfur cluster binding"/>
    <property type="evidence" value="ECO:0007669"/>
    <property type="project" value="UniProtKB-KW"/>
</dbReference>
<evidence type="ECO:0000313" key="7">
    <source>
        <dbReference type="EMBL" id="AZT97946.1"/>
    </source>
</evidence>
<evidence type="ECO:0000259" key="6">
    <source>
        <dbReference type="PROSITE" id="PS50937"/>
    </source>
</evidence>
<evidence type="ECO:0000256" key="1">
    <source>
        <dbReference type="ARBA" id="ARBA00022714"/>
    </source>
</evidence>
<dbReference type="Pfam" id="PF13411">
    <property type="entry name" value="MerR_1"/>
    <property type="match status" value="1"/>
</dbReference>
<evidence type="ECO:0000313" key="8">
    <source>
        <dbReference type="Proteomes" id="UP000282731"/>
    </source>
</evidence>
<dbReference type="PRINTS" id="PR00040">
    <property type="entry name" value="HTHMERR"/>
</dbReference>